<feature type="transmembrane region" description="Helical" evidence="2">
    <location>
        <begin position="173"/>
        <end position="191"/>
    </location>
</feature>
<comment type="caution">
    <text evidence="3">The sequence shown here is derived from an EMBL/GenBank/DDBJ whole genome shotgun (WGS) entry which is preliminary data.</text>
</comment>
<feature type="transmembrane region" description="Helical" evidence="2">
    <location>
        <begin position="474"/>
        <end position="498"/>
    </location>
</feature>
<reference evidence="3 4" key="1">
    <citation type="submission" date="2023-11" db="EMBL/GenBank/DDBJ databases">
        <title>Actinomadura monticuli sp. nov., isolated from volcanic ash.</title>
        <authorList>
            <person name="Lee S.D."/>
            <person name="Yang H."/>
            <person name="Kim I.S."/>
        </authorList>
    </citation>
    <scope>NUCLEOTIDE SEQUENCE [LARGE SCALE GENOMIC DNA]</scope>
    <source>
        <strain evidence="3 4">DLS-62</strain>
    </source>
</reference>
<protein>
    <submittedName>
        <fullName evidence="3">DUF2142 domain-containing protein</fullName>
    </submittedName>
</protein>
<dbReference type="InterPro" id="IPR018674">
    <property type="entry name" value="DUF2142_membrane"/>
</dbReference>
<feature type="transmembrane region" description="Helical" evidence="2">
    <location>
        <begin position="341"/>
        <end position="360"/>
    </location>
</feature>
<accession>A0ABV4Q4N7</accession>
<proteinExistence type="predicted"/>
<evidence type="ECO:0000313" key="4">
    <source>
        <dbReference type="Proteomes" id="UP001569963"/>
    </source>
</evidence>
<dbReference type="RefSeq" id="WP_371947042.1">
    <property type="nucleotide sequence ID" value="NZ_JAXCEI010000001.1"/>
</dbReference>
<feature type="transmembrane region" description="Helical" evidence="2">
    <location>
        <begin position="144"/>
        <end position="166"/>
    </location>
</feature>
<dbReference type="Proteomes" id="UP001569963">
    <property type="component" value="Unassembled WGS sequence"/>
</dbReference>
<feature type="transmembrane region" description="Helical" evidence="2">
    <location>
        <begin position="12"/>
        <end position="31"/>
    </location>
</feature>
<gene>
    <name evidence="3" type="ORF">SM611_02080</name>
</gene>
<evidence type="ECO:0000256" key="1">
    <source>
        <dbReference type="SAM" id="MobiDB-lite"/>
    </source>
</evidence>
<feature type="transmembrane region" description="Helical" evidence="2">
    <location>
        <begin position="432"/>
        <end position="454"/>
    </location>
</feature>
<feature type="transmembrane region" description="Helical" evidence="2">
    <location>
        <begin position="395"/>
        <end position="412"/>
    </location>
</feature>
<dbReference type="Pfam" id="PF09913">
    <property type="entry name" value="DUF2142"/>
    <property type="match status" value="1"/>
</dbReference>
<keyword evidence="2" id="KW-0812">Transmembrane</keyword>
<feature type="transmembrane region" description="Helical" evidence="2">
    <location>
        <begin position="272"/>
        <end position="291"/>
    </location>
</feature>
<evidence type="ECO:0000313" key="3">
    <source>
        <dbReference type="EMBL" id="MFA1537705.1"/>
    </source>
</evidence>
<keyword evidence="4" id="KW-1185">Reference proteome</keyword>
<feature type="transmembrane region" description="Helical" evidence="2">
    <location>
        <begin position="244"/>
        <end position="260"/>
    </location>
</feature>
<feature type="region of interest" description="Disordered" evidence="1">
    <location>
        <begin position="501"/>
        <end position="533"/>
    </location>
</feature>
<dbReference type="EMBL" id="JAXCEI010000001">
    <property type="protein sequence ID" value="MFA1537705.1"/>
    <property type="molecule type" value="Genomic_DNA"/>
</dbReference>
<name>A0ABV4Q4N7_9ACTN</name>
<feature type="compositionally biased region" description="Basic and acidic residues" evidence="1">
    <location>
        <begin position="506"/>
        <end position="533"/>
    </location>
</feature>
<keyword evidence="2" id="KW-0472">Membrane</keyword>
<sequence length="533" mass="55415">MTVADSPKRLRLITILAFLGFFAVGAGWAIAMPWDGGPDEQSHITRAAGVVGGDFAAPPIHLSVPEIERPLAGTYQTIPDGVAHPSPPCFAFKPQQPADCVHEGSASPHKPVEQFTAGAGRYQPTYYALVGWPLRWWPGEGGLLAARLISAALSAGFLAAAVHAVLAWSRRPFLLAGLLIAATPMALHLAGVINANGLEVTAAIAMWAALVPLVRADGPPDRRLLILAGVAAVTVAWTRPDGPLSVALALTILAATAGRARLGTLVRDRGAWILGSVAVVACGLSAAWTLAMEATELVPVPGGAGLGAADALRLVIVERTSFYLKSMVGQFGWVDVEMPDAYYAVWFAAAGFLVLAALAAGGRADRLRLALVVGGAFALPLWMDVTGAKENGMMAQGRYILPSAVGAAILAAHIVDDRAPFSPRFARSATRWLAVLVLPAQLVGLAYTMIRYQHGLYAPVPAVNPLNGVWQPSLGPATALGTAVAGLVALGTVAWLATSAPSGDTPLREGTGDDRLRRDRGDAPEHVGDVPGP</sequence>
<evidence type="ECO:0000256" key="2">
    <source>
        <dbReference type="SAM" id="Phobius"/>
    </source>
</evidence>
<organism evidence="3 4">
    <name type="scientific">Actinomadura monticuli</name>
    <dbReference type="NCBI Taxonomy" id="3097367"/>
    <lineage>
        <taxon>Bacteria</taxon>
        <taxon>Bacillati</taxon>
        <taxon>Actinomycetota</taxon>
        <taxon>Actinomycetes</taxon>
        <taxon>Streptosporangiales</taxon>
        <taxon>Thermomonosporaceae</taxon>
        <taxon>Actinomadura</taxon>
    </lineage>
</organism>
<keyword evidence="2" id="KW-1133">Transmembrane helix</keyword>
<feature type="transmembrane region" description="Helical" evidence="2">
    <location>
        <begin position="367"/>
        <end position="383"/>
    </location>
</feature>